<organism evidence="2">
    <name type="scientific">marine metagenome</name>
    <dbReference type="NCBI Taxonomy" id="408172"/>
    <lineage>
        <taxon>unclassified sequences</taxon>
        <taxon>metagenomes</taxon>
        <taxon>ecological metagenomes</taxon>
    </lineage>
</organism>
<keyword evidence="1" id="KW-0472">Membrane</keyword>
<accession>A0A381YY39</accession>
<keyword evidence="1" id="KW-1133">Transmembrane helix</keyword>
<dbReference type="AlphaFoldDB" id="A0A381YY39"/>
<reference evidence="2" key="1">
    <citation type="submission" date="2018-05" db="EMBL/GenBank/DDBJ databases">
        <authorList>
            <person name="Lanie J.A."/>
            <person name="Ng W.-L."/>
            <person name="Kazmierczak K.M."/>
            <person name="Andrzejewski T.M."/>
            <person name="Davidsen T.M."/>
            <person name="Wayne K.J."/>
            <person name="Tettelin H."/>
            <person name="Glass J.I."/>
            <person name="Rusch D."/>
            <person name="Podicherti R."/>
            <person name="Tsui H.-C.T."/>
            <person name="Winkler M.E."/>
        </authorList>
    </citation>
    <scope>NUCLEOTIDE SEQUENCE</scope>
</reference>
<feature type="transmembrane region" description="Helical" evidence="1">
    <location>
        <begin position="33"/>
        <end position="55"/>
    </location>
</feature>
<gene>
    <name evidence="2" type="ORF">METZ01_LOCUS134396</name>
</gene>
<evidence type="ECO:0000313" key="2">
    <source>
        <dbReference type="EMBL" id="SVA81542.1"/>
    </source>
</evidence>
<evidence type="ECO:0000256" key="1">
    <source>
        <dbReference type="SAM" id="Phobius"/>
    </source>
</evidence>
<proteinExistence type="predicted"/>
<name>A0A381YY39_9ZZZZ</name>
<dbReference type="EMBL" id="UINC01019275">
    <property type="protein sequence ID" value="SVA81542.1"/>
    <property type="molecule type" value="Genomic_DNA"/>
</dbReference>
<sequence length="81" mass="9243">MFLKRHFLNILRWGLRLHGTSHLIEVVSAVSEGAYVTATIALIFITIEILASFFIPNEHIHFRPLKTEVHTGCDDKDSPKE</sequence>
<keyword evidence="1" id="KW-0812">Transmembrane</keyword>
<protein>
    <submittedName>
        <fullName evidence="2">Uncharacterized protein</fullName>
    </submittedName>
</protein>